<proteinExistence type="inferred from homology"/>
<dbReference type="Pfam" id="PF04828">
    <property type="entry name" value="GFA"/>
    <property type="match status" value="1"/>
</dbReference>
<keyword evidence="2" id="KW-0479">Metal-binding</keyword>
<evidence type="ECO:0000313" key="7">
    <source>
        <dbReference type="Proteomes" id="UP000050863"/>
    </source>
</evidence>
<organism evidence="6 7">
    <name type="scientific">Bradyrhizobium jicamae</name>
    <dbReference type="NCBI Taxonomy" id="280332"/>
    <lineage>
        <taxon>Bacteria</taxon>
        <taxon>Pseudomonadati</taxon>
        <taxon>Pseudomonadota</taxon>
        <taxon>Alphaproteobacteria</taxon>
        <taxon>Hyphomicrobiales</taxon>
        <taxon>Nitrobacteraceae</taxon>
        <taxon>Bradyrhizobium</taxon>
    </lineage>
</organism>
<comment type="similarity">
    <text evidence="1">Belongs to the Gfa family.</text>
</comment>
<dbReference type="GO" id="GO:0046872">
    <property type="term" value="F:metal ion binding"/>
    <property type="evidence" value="ECO:0007669"/>
    <property type="project" value="UniProtKB-KW"/>
</dbReference>
<dbReference type="GO" id="GO:0016846">
    <property type="term" value="F:carbon-sulfur lyase activity"/>
    <property type="evidence" value="ECO:0007669"/>
    <property type="project" value="InterPro"/>
</dbReference>
<dbReference type="OrthoDB" id="9807246at2"/>
<name>A0A0R3KJ69_9BRAD</name>
<feature type="domain" description="CENP-V/GFA" evidence="5">
    <location>
        <begin position="5"/>
        <end position="123"/>
    </location>
</feature>
<accession>A0A0R3KJ69</accession>
<keyword evidence="3" id="KW-0862">Zinc</keyword>
<dbReference type="Gene3D" id="3.90.1590.10">
    <property type="entry name" value="glutathione-dependent formaldehyde- activating enzyme (gfa)"/>
    <property type="match status" value="1"/>
</dbReference>
<dbReference type="STRING" id="280332.CQ12_03805"/>
<dbReference type="PANTHER" id="PTHR33337:SF40">
    <property type="entry name" value="CENP-V_GFA DOMAIN-CONTAINING PROTEIN-RELATED"/>
    <property type="match status" value="1"/>
</dbReference>
<evidence type="ECO:0000259" key="5">
    <source>
        <dbReference type="PROSITE" id="PS51891"/>
    </source>
</evidence>
<reference evidence="6 7" key="1">
    <citation type="submission" date="2014-03" db="EMBL/GenBank/DDBJ databases">
        <title>Bradyrhizobium valentinum sp. nov., isolated from effective nodules of Lupinus mariae-josephae, a lupine endemic of basic-lime soils in Eastern Spain.</title>
        <authorList>
            <person name="Duran D."/>
            <person name="Rey L."/>
            <person name="Navarro A."/>
            <person name="Busquets A."/>
            <person name="Imperial J."/>
            <person name="Ruiz-Argueso T."/>
        </authorList>
    </citation>
    <scope>NUCLEOTIDE SEQUENCE [LARGE SCALE GENOMIC DNA]</scope>
    <source>
        <strain evidence="6 7">PAC68</strain>
    </source>
</reference>
<dbReference type="Proteomes" id="UP000050863">
    <property type="component" value="Unassembled WGS sequence"/>
</dbReference>
<gene>
    <name evidence="6" type="ORF">CQ12_03805</name>
</gene>
<dbReference type="SUPFAM" id="SSF51316">
    <property type="entry name" value="Mss4-like"/>
    <property type="match status" value="1"/>
</dbReference>
<dbReference type="PANTHER" id="PTHR33337">
    <property type="entry name" value="GFA DOMAIN-CONTAINING PROTEIN"/>
    <property type="match status" value="1"/>
</dbReference>
<evidence type="ECO:0000256" key="1">
    <source>
        <dbReference type="ARBA" id="ARBA00005495"/>
    </source>
</evidence>
<keyword evidence="7" id="KW-1185">Reference proteome</keyword>
<evidence type="ECO:0000256" key="2">
    <source>
        <dbReference type="ARBA" id="ARBA00022723"/>
    </source>
</evidence>
<dbReference type="EMBL" id="LLXZ01000205">
    <property type="protein sequence ID" value="KRQ95776.1"/>
    <property type="molecule type" value="Genomic_DNA"/>
</dbReference>
<dbReference type="PROSITE" id="PS51891">
    <property type="entry name" value="CENP_V_GFA"/>
    <property type="match status" value="1"/>
</dbReference>
<dbReference type="InterPro" id="IPR011057">
    <property type="entry name" value="Mss4-like_sf"/>
</dbReference>
<keyword evidence="4" id="KW-0456">Lyase</keyword>
<evidence type="ECO:0000256" key="4">
    <source>
        <dbReference type="ARBA" id="ARBA00023239"/>
    </source>
</evidence>
<sequence length="138" mass="15035">MTKLYAGGCACGAIRYETSSEPIAESHCQCRDCQQRSGTGHGSYLVFPRRADVAIVGEAKNWRVAGDSGNEKLHAFCPTCGTPVYLTFVAMPELIAVHATSLDDPGQFHPQMVTYGIRGHAWDTLDSSLQKFERMPPG</sequence>
<evidence type="ECO:0000313" key="6">
    <source>
        <dbReference type="EMBL" id="KRQ95776.1"/>
    </source>
</evidence>
<dbReference type="AlphaFoldDB" id="A0A0R3KJ69"/>
<comment type="caution">
    <text evidence="6">The sequence shown here is derived from an EMBL/GenBank/DDBJ whole genome shotgun (WGS) entry which is preliminary data.</text>
</comment>
<dbReference type="RefSeq" id="WP_057840061.1">
    <property type="nucleotide sequence ID" value="NZ_LLXZ01000205.1"/>
</dbReference>
<evidence type="ECO:0000256" key="3">
    <source>
        <dbReference type="ARBA" id="ARBA00022833"/>
    </source>
</evidence>
<protein>
    <submittedName>
        <fullName evidence="6">Aldehyde-activating protein</fullName>
    </submittedName>
</protein>
<dbReference type="InterPro" id="IPR006913">
    <property type="entry name" value="CENP-V/GFA"/>
</dbReference>